<evidence type="ECO:0000256" key="1">
    <source>
        <dbReference type="ARBA" id="ARBA00023270"/>
    </source>
</evidence>
<dbReference type="EC" id="2.2.1.2" evidence="2"/>
<dbReference type="Gene3D" id="3.20.20.70">
    <property type="entry name" value="Aldolase class I"/>
    <property type="match status" value="1"/>
</dbReference>
<organism evidence="3 4">
    <name type="scientific">Pleurostoma richardsiae</name>
    <dbReference type="NCBI Taxonomy" id="41990"/>
    <lineage>
        <taxon>Eukaryota</taxon>
        <taxon>Fungi</taxon>
        <taxon>Dikarya</taxon>
        <taxon>Ascomycota</taxon>
        <taxon>Pezizomycotina</taxon>
        <taxon>Sordariomycetes</taxon>
        <taxon>Sordariomycetidae</taxon>
        <taxon>Calosphaeriales</taxon>
        <taxon>Pleurostomataceae</taxon>
        <taxon>Pleurostoma</taxon>
    </lineage>
</organism>
<reference evidence="3" key="1">
    <citation type="submission" date="2022-07" db="EMBL/GenBank/DDBJ databases">
        <title>Fungi with potential for degradation of polypropylene.</title>
        <authorList>
            <person name="Gostincar C."/>
        </authorList>
    </citation>
    <scope>NUCLEOTIDE SEQUENCE</scope>
    <source>
        <strain evidence="3">EXF-13308</strain>
    </source>
</reference>
<comment type="function">
    <text evidence="2">Catalyzes the rate-limiting step of the non-oxidative phase in the pentose phosphate pathway. Catalyzes the reversible conversion of sedheptulose-7-phosphate and D-glyceraldehyde 3-phosphate into erythrose-4-phosphate and beta-D-fructose 6-phosphate.</text>
</comment>
<accession>A0AA38S6G3</accession>
<evidence type="ECO:0000313" key="4">
    <source>
        <dbReference type="Proteomes" id="UP001174694"/>
    </source>
</evidence>
<sequence length="345" mass="36857">MASLLDKLRTLSAVDCDTLDAEAARKLGPFVDCTSNQAIAYGELTKLDANGAPLHEALIKDSIRDANWMFAKQADATIEELAVEIMMVRLALLIAPNLSGYAHIQTNPLWSYSKEKTIKNAERIVAHFKHLDPSFDTKRVCIKIPSTWEGLQACRALEARGIATLATTLFCMEQAALAADAGCTYIAPYVNELKVHFDPTYKDPSPAFGLCALAQRFFRARGARTRVLAASLTSAAEVLALAGLEHITVPPGLLAELAATPADAYPGLSEVGAALRVVAAAGGAEPAEAAYGAEAVRDEAAWRMGVTRSEGGRNEGKLVQAVNIFAEMQEKLEGLVRKFDVAGAA</sequence>
<dbReference type="PROSITE" id="PS00958">
    <property type="entry name" value="TRANSALDOLASE_2"/>
    <property type="match status" value="1"/>
</dbReference>
<dbReference type="InterPro" id="IPR018225">
    <property type="entry name" value="Transaldolase_AS"/>
</dbReference>
<dbReference type="PANTHER" id="PTHR10683">
    <property type="entry name" value="TRANSALDOLASE"/>
    <property type="match status" value="1"/>
</dbReference>
<comment type="caution">
    <text evidence="3">The sequence shown here is derived from an EMBL/GenBank/DDBJ whole genome shotgun (WGS) entry which is preliminary data.</text>
</comment>
<evidence type="ECO:0000313" key="3">
    <source>
        <dbReference type="EMBL" id="KAJ9150230.1"/>
    </source>
</evidence>
<dbReference type="AlphaFoldDB" id="A0AA38S6G3"/>
<protein>
    <recommendedName>
        <fullName evidence="2">Transaldolase</fullName>
        <ecNumber evidence="2">2.2.1.2</ecNumber>
    </recommendedName>
</protein>
<dbReference type="InterPro" id="IPR001585">
    <property type="entry name" value="TAL/FSA"/>
</dbReference>
<keyword evidence="2" id="KW-0808">Transferase</keyword>
<dbReference type="Proteomes" id="UP001174694">
    <property type="component" value="Unassembled WGS sequence"/>
</dbReference>
<dbReference type="PANTHER" id="PTHR10683:SF34">
    <property type="entry name" value="TRANSALDOLASE"/>
    <property type="match status" value="1"/>
</dbReference>
<evidence type="ECO:0000256" key="2">
    <source>
        <dbReference type="RuleBase" id="RU000501"/>
    </source>
</evidence>
<dbReference type="EMBL" id="JANBVO010000008">
    <property type="protein sequence ID" value="KAJ9150230.1"/>
    <property type="molecule type" value="Genomic_DNA"/>
</dbReference>
<dbReference type="Pfam" id="PF00923">
    <property type="entry name" value="TAL_FSA"/>
    <property type="match status" value="1"/>
</dbReference>
<dbReference type="GO" id="GO:0005975">
    <property type="term" value="P:carbohydrate metabolic process"/>
    <property type="evidence" value="ECO:0007669"/>
    <property type="project" value="InterPro"/>
</dbReference>
<proteinExistence type="predicted"/>
<gene>
    <name evidence="3" type="ORF">NKR23_g3716</name>
</gene>
<comment type="pathway">
    <text evidence="2">Carbohydrate degradation; pentose phosphate pathway; D-glyceraldehyde 3-phosphate and beta-D-fructose 6-phosphate from D-ribose 5-phosphate and D-xylulose 5-phosphate (non-oxidative stage): step 2/3.</text>
</comment>
<keyword evidence="1" id="KW-0704">Schiff base</keyword>
<dbReference type="SUPFAM" id="SSF51569">
    <property type="entry name" value="Aldolase"/>
    <property type="match status" value="1"/>
</dbReference>
<dbReference type="GO" id="GO:0004801">
    <property type="term" value="F:transaldolase activity"/>
    <property type="evidence" value="ECO:0007669"/>
    <property type="project" value="UniProtKB-EC"/>
</dbReference>
<keyword evidence="2" id="KW-0570">Pentose shunt</keyword>
<dbReference type="InterPro" id="IPR013785">
    <property type="entry name" value="Aldolase_TIM"/>
</dbReference>
<dbReference type="GO" id="GO:0009052">
    <property type="term" value="P:pentose-phosphate shunt, non-oxidative branch"/>
    <property type="evidence" value="ECO:0007669"/>
    <property type="project" value="TreeGrafter"/>
</dbReference>
<comment type="catalytic activity">
    <reaction evidence="2">
        <text>D-sedoheptulose 7-phosphate + D-glyceraldehyde 3-phosphate = D-erythrose 4-phosphate + beta-D-fructose 6-phosphate</text>
        <dbReference type="Rhea" id="RHEA:17053"/>
        <dbReference type="ChEBI" id="CHEBI:16897"/>
        <dbReference type="ChEBI" id="CHEBI:57483"/>
        <dbReference type="ChEBI" id="CHEBI:57634"/>
        <dbReference type="ChEBI" id="CHEBI:59776"/>
        <dbReference type="EC" id="2.2.1.2"/>
    </reaction>
</comment>
<keyword evidence="4" id="KW-1185">Reference proteome</keyword>
<name>A0AA38S6G3_9PEZI</name>